<dbReference type="EMBL" id="CAKMRJ010002223">
    <property type="protein sequence ID" value="CAH1427411.1"/>
    <property type="molecule type" value="Genomic_DNA"/>
</dbReference>
<feature type="transmembrane region" description="Helical" evidence="1">
    <location>
        <begin position="49"/>
        <end position="69"/>
    </location>
</feature>
<feature type="transmembrane region" description="Helical" evidence="1">
    <location>
        <begin position="18"/>
        <end position="37"/>
    </location>
</feature>
<keyword evidence="1" id="KW-1133">Transmembrane helix</keyword>
<evidence type="ECO:0000313" key="2">
    <source>
        <dbReference type="EMBL" id="CAH1427411.1"/>
    </source>
</evidence>
<accession>A0AAU9MPC2</accession>
<proteinExistence type="predicted"/>
<sequence length="75" mass="8769">MNHVAREGRGLISLYRRFFFSLSWSRALSLNCFFGLHNSYSLSTSGLRHFLSVFHLCGVCYLVTIRVTIKMSYHY</sequence>
<name>A0AAU9MPC2_9ASTR</name>
<evidence type="ECO:0000256" key="1">
    <source>
        <dbReference type="SAM" id="Phobius"/>
    </source>
</evidence>
<keyword evidence="1" id="KW-0472">Membrane</keyword>
<evidence type="ECO:0000313" key="3">
    <source>
        <dbReference type="Proteomes" id="UP001157418"/>
    </source>
</evidence>
<dbReference type="Proteomes" id="UP001157418">
    <property type="component" value="Unassembled WGS sequence"/>
</dbReference>
<comment type="caution">
    <text evidence="2">The sequence shown here is derived from an EMBL/GenBank/DDBJ whole genome shotgun (WGS) entry which is preliminary data.</text>
</comment>
<gene>
    <name evidence="2" type="ORF">LVIROSA_LOCUS14418</name>
</gene>
<dbReference type="AlphaFoldDB" id="A0AAU9MPC2"/>
<keyword evidence="3" id="KW-1185">Reference proteome</keyword>
<reference evidence="2 3" key="1">
    <citation type="submission" date="2022-01" db="EMBL/GenBank/DDBJ databases">
        <authorList>
            <person name="Xiong W."/>
            <person name="Schranz E."/>
        </authorList>
    </citation>
    <scope>NUCLEOTIDE SEQUENCE [LARGE SCALE GENOMIC DNA]</scope>
</reference>
<protein>
    <submittedName>
        <fullName evidence="2">Uncharacterized protein</fullName>
    </submittedName>
</protein>
<keyword evidence="1" id="KW-0812">Transmembrane</keyword>
<organism evidence="2 3">
    <name type="scientific">Lactuca virosa</name>
    <dbReference type="NCBI Taxonomy" id="75947"/>
    <lineage>
        <taxon>Eukaryota</taxon>
        <taxon>Viridiplantae</taxon>
        <taxon>Streptophyta</taxon>
        <taxon>Embryophyta</taxon>
        <taxon>Tracheophyta</taxon>
        <taxon>Spermatophyta</taxon>
        <taxon>Magnoliopsida</taxon>
        <taxon>eudicotyledons</taxon>
        <taxon>Gunneridae</taxon>
        <taxon>Pentapetalae</taxon>
        <taxon>asterids</taxon>
        <taxon>campanulids</taxon>
        <taxon>Asterales</taxon>
        <taxon>Asteraceae</taxon>
        <taxon>Cichorioideae</taxon>
        <taxon>Cichorieae</taxon>
        <taxon>Lactucinae</taxon>
        <taxon>Lactuca</taxon>
    </lineage>
</organism>